<evidence type="ECO:0000256" key="2">
    <source>
        <dbReference type="SAM" id="SignalP"/>
    </source>
</evidence>
<keyword evidence="2" id="KW-0732">Signal</keyword>
<feature type="compositionally biased region" description="Basic residues" evidence="1">
    <location>
        <begin position="111"/>
        <end position="121"/>
    </location>
</feature>
<evidence type="ECO:0000313" key="4">
    <source>
        <dbReference type="Proteomes" id="UP001283361"/>
    </source>
</evidence>
<dbReference type="EMBL" id="JAWDGP010002956">
    <property type="protein sequence ID" value="KAK3778404.1"/>
    <property type="molecule type" value="Genomic_DNA"/>
</dbReference>
<evidence type="ECO:0000256" key="1">
    <source>
        <dbReference type="SAM" id="MobiDB-lite"/>
    </source>
</evidence>
<feature type="chain" id="PRO_5041957454" description="Plethodontid modulating factor" evidence="2">
    <location>
        <begin position="19"/>
        <end position="130"/>
    </location>
</feature>
<organism evidence="3 4">
    <name type="scientific">Elysia crispata</name>
    <name type="common">lettuce slug</name>
    <dbReference type="NCBI Taxonomy" id="231223"/>
    <lineage>
        <taxon>Eukaryota</taxon>
        <taxon>Metazoa</taxon>
        <taxon>Spiralia</taxon>
        <taxon>Lophotrochozoa</taxon>
        <taxon>Mollusca</taxon>
        <taxon>Gastropoda</taxon>
        <taxon>Heterobranchia</taxon>
        <taxon>Euthyneura</taxon>
        <taxon>Panpulmonata</taxon>
        <taxon>Sacoglossa</taxon>
        <taxon>Placobranchoidea</taxon>
        <taxon>Plakobranchidae</taxon>
        <taxon>Elysia</taxon>
    </lineage>
</organism>
<evidence type="ECO:0008006" key="5">
    <source>
        <dbReference type="Google" id="ProtNLM"/>
    </source>
</evidence>
<sequence>MKATFLMCFVVLATAAYAEFMGFHQECTQQIGPGEGYCAGKSSFMFARGSRFFCCEDGALEAAPRFNHYQHRIECECMTRAEMCKDLPSQCDVERVDPATVEIDQSYLHPRRSRPRAVRGRRPSDHLFKA</sequence>
<protein>
    <recommendedName>
        <fullName evidence="5">Plethodontid modulating factor</fullName>
    </recommendedName>
</protein>
<dbReference type="AlphaFoldDB" id="A0AAE0ZZ76"/>
<reference evidence="3" key="1">
    <citation type="journal article" date="2023" name="G3 (Bethesda)">
        <title>A reference genome for the long-term kleptoplast-retaining sea slug Elysia crispata morphotype clarki.</title>
        <authorList>
            <person name="Eastman K.E."/>
            <person name="Pendleton A.L."/>
            <person name="Shaikh M.A."/>
            <person name="Suttiyut T."/>
            <person name="Ogas R."/>
            <person name="Tomko P."/>
            <person name="Gavelis G."/>
            <person name="Widhalm J.R."/>
            <person name="Wisecaver J.H."/>
        </authorList>
    </citation>
    <scope>NUCLEOTIDE SEQUENCE</scope>
    <source>
        <strain evidence="3">ECLA1</strain>
    </source>
</reference>
<comment type="caution">
    <text evidence="3">The sequence shown here is derived from an EMBL/GenBank/DDBJ whole genome shotgun (WGS) entry which is preliminary data.</text>
</comment>
<feature type="region of interest" description="Disordered" evidence="1">
    <location>
        <begin position="111"/>
        <end position="130"/>
    </location>
</feature>
<keyword evidence="4" id="KW-1185">Reference proteome</keyword>
<dbReference type="Proteomes" id="UP001283361">
    <property type="component" value="Unassembled WGS sequence"/>
</dbReference>
<name>A0AAE0ZZ76_9GAST</name>
<proteinExistence type="predicted"/>
<accession>A0AAE0ZZ76</accession>
<gene>
    <name evidence="3" type="ORF">RRG08_014033</name>
</gene>
<evidence type="ECO:0000313" key="3">
    <source>
        <dbReference type="EMBL" id="KAK3778404.1"/>
    </source>
</evidence>
<feature type="signal peptide" evidence="2">
    <location>
        <begin position="1"/>
        <end position="18"/>
    </location>
</feature>